<dbReference type="CDD" id="cd18808">
    <property type="entry name" value="SF1_C_Upf1"/>
    <property type="match status" value="1"/>
</dbReference>
<keyword evidence="2" id="KW-0547">Nucleotide-binding</keyword>
<evidence type="ECO:0000256" key="2">
    <source>
        <dbReference type="ARBA" id="ARBA00022741"/>
    </source>
</evidence>
<evidence type="ECO:0000256" key="1">
    <source>
        <dbReference type="ARBA" id="ARBA00007913"/>
    </source>
</evidence>
<dbReference type="InterPro" id="IPR024402">
    <property type="entry name" value="DUF2726"/>
</dbReference>
<dbReference type="Pfam" id="PF13087">
    <property type="entry name" value="AAA_12"/>
    <property type="match status" value="1"/>
</dbReference>
<dbReference type="Pfam" id="PF13086">
    <property type="entry name" value="AAA_11"/>
    <property type="match status" value="1"/>
</dbReference>
<feature type="coiled-coil region" evidence="6">
    <location>
        <begin position="396"/>
        <end position="423"/>
    </location>
</feature>
<feature type="coiled-coil region" evidence="6">
    <location>
        <begin position="280"/>
        <end position="324"/>
    </location>
</feature>
<name>A0A6N2YRI9_9CLOT</name>
<feature type="domain" description="DNA2/NAM7 helicase helicase" evidence="8">
    <location>
        <begin position="176"/>
        <end position="528"/>
    </location>
</feature>
<dbReference type="GO" id="GO:0004527">
    <property type="term" value="F:exonuclease activity"/>
    <property type="evidence" value="ECO:0007669"/>
    <property type="project" value="UniProtKB-KW"/>
</dbReference>
<dbReference type="EMBL" id="CACRTO010000005">
    <property type="protein sequence ID" value="VYT68240.1"/>
    <property type="molecule type" value="Genomic_DNA"/>
</dbReference>
<keyword evidence="4" id="KW-0347">Helicase</keyword>
<organism evidence="10">
    <name type="scientific">Clostridium tertium</name>
    <dbReference type="NCBI Taxonomy" id="1559"/>
    <lineage>
        <taxon>Bacteria</taxon>
        <taxon>Bacillati</taxon>
        <taxon>Bacillota</taxon>
        <taxon>Clostridia</taxon>
        <taxon>Eubacteriales</taxon>
        <taxon>Clostridiaceae</taxon>
        <taxon>Clostridium</taxon>
    </lineage>
</organism>
<dbReference type="Pfam" id="PF10881">
    <property type="entry name" value="DUF2726"/>
    <property type="match status" value="1"/>
</dbReference>
<evidence type="ECO:0000256" key="3">
    <source>
        <dbReference type="ARBA" id="ARBA00022801"/>
    </source>
</evidence>
<feature type="domain" description="DUF2726" evidence="7">
    <location>
        <begin position="775"/>
        <end position="897"/>
    </location>
</feature>
<dbReference type="InterPro" id="IPR050534">
    <property type="entry name" value="Coronavir_polyprotein_1ab"/>
</dbReference>
<dbReference type="InterPro" id="IPR041679">
    <property type="entry name" value="DNA2/NAM7-like_C"/>
</dbReference>
<comment type="similarity">
    <text evidence="1">Belongs to the DNA2/NAM7 helicase family.</text>
</comment>
<gene>
    <name evidence="10" type="ORF">CTLFYP3_00425</name>
</gene>
<evidence type="ECO:0000259" key="7">
    <source>
        <dbReference type="Pfam" id="PF10881"/>
    </source>
</evidence>
<evidence type="ECO:0000256" key="5">
    <source>
        <dbReference type="ARBA" id="ARBA00022840"/>
    </source>
</evidence>
<evidence type="ECO:0000313" key="10">
    <source>
        <dbReference type="EMBL" id="VYT68240.1"/>
    </source>
</evidence>
<dbReference type="GO" id="GO:0043139">
    <property type="term" value="F:5'-3' DNA helicase activity"/>
    <property type="evidence" value="ECO:0007669"/>
    <property type="project" value="TreeGrafter"/>
</dbReference>
<evidence type="ECO:0000256" key="6">
    <source>
        <dbReference type="SAM" id="Coils"/>
    </source>
</evidence>
<reference evidence="10" key="1">
    <citation type="submission" date="2019-11" db="EMBL/GenBank/DDBJ databases">
        <authorList>
            <person name="Feng L."/>
        </authorList>
    </citation>
    <scope>NUCLEOTIDE SEQUENCE</scope>
    <source>
        <strain evidence="10">CTertiumLFYP3</strain>
    </source>
</reference>
<evidence type="ECO:0000259" key="9">
    <source>
        <dbReference type="Pfam" id="PF13087"/>
    </source>
</evidence>
<keyword evidence="10" id="KW-0269">Exonuclease</keyword>
<dbReference type="RefSeq" id="WP_156624512.1">
    <property type="nucleotide sequence ID" value="NZ_CACRTO010000005.1"/>
</dbReference>
<feature type="domain" description="DNA2/NAM7 helicase-like C-terminal" evidence="9">
    <location>
        <begin position="557"/>
        <end position="718"/>
    </location>
</feature>
<dbReference type="GO" id="GO:0005524">
    <property type="term" value="F:ATP binding"/>
    <property type="evidence" value="ECO:0007669"/>
    <property type="project" value="UniProtKB-KW"/>
</dbReference>
<dbReference type="PANTHER" id="PTHR43788:SF8">
    <property type="entry name" value="DNA-BINDING PROTEIN SMUBP-2"/>
    <property type="match status" value="1"/>
</dbReference>
<dbReference type="AlphaFoldDB" id="A0A6N2YRI9"/>
<keyword evidence="10" id="KW-0540">Nuclease</keyword>
<sequence>MNIEKNLILVKGEDQTSKIKYCKYENGKYIINYLGGKSYKYNYNNVIWLRDHNEVNIENKVIYLNGKALNGVEKLIKFESYIKVIYKNKYTQTVPKYEIRVEESCLNDKKSKNCFEYFKEISREIGLTIDGSKNFLEKQYDKISFISPNSVLSYYLNPKDIKKNNYNDTMIFPFRFNLSQKEAAEKALSNSISIIEGPPGTGKTQTILNIIANILLQDKTVAVLSNNNAAIDNIFEKLKSNNLDFICSVLGKKENKDNFIENQSLRYTDMSSWEINYEKLQKLKQDILNSQTTLDNMLQKKNELARLRQQYNDLNIEYKHFLQEYIYDKTEVNRFKSLFKLNSDKLMNFVVNMKLSNTEEYKVTLKDKLINLFKYGIVNFKIYKIPINELIDDIYIKYYETKNTELTNEIHSIEKELHNYNFDNEMKTYSENSLAIFKNYLYTKYSKNNERPQFTQEDLWNNFDDIMREYPVLLSTTHSIRNCISTNYMFDYVIIDEASQVDLLTGVLSLSCTKNIVVVGDLKQLTNVIEERDKIICNDIFKRYELDEVYNFSNNNLLSSISKLNKYIPRTLLREHYRCHPQIIDYCNKKFYNSELIVLTESNENDNPLVLYKTNEGNHARGKVNQRQIDVIRYNILPTIEDINSIGIIAPYRLQVHNISEYVSGGIQIDTVHKFQGREKDIIILSTVSNTVNDFIDNSNIINVAVSRAVKKLIVVTSDFENTKSNIGDLINYIQYNNLEIIESEVSSIFDLLYKSYSNKLLEVLKKSKKISDFNSENLMYELITNILSYEKYNFLDVAVHVPLKMLIRNINKLNSDEKKFVLNPWTHSDFIIFNKINKMPILAIEVDGYKYHVESEKQIRRDMIKDNILDKYRIPNIRFRTDGSREKEKLINKLNEILK</sequence>
<dbReference type="Gene3D" id="3.40.960.10">
    <property type="entry name" value="VSR Endonuclease"/>
    <property type="match status" value="1"/>
</dbReference>
<dbReference type="InterPro" id="IPR027417">
    <property type="entry name" value="P-loop_NTPase"/>
</dbReference>
<evidence type="ECO:0000256" key="4">
    <source>
        <dbReference type="ARBA" id="ARBA00022806"/>
    </source>
</evidence>
<dbReference type="PANTHER" id="PTHR43788">
    <property type="entry name" value="DNA2/NAM7 HELICASE FAMILY MEMBER"/>
    <property type="match status" value="1"/>
</dbReference>
<protein>
    <submittedName>
        <fullName evidence="10">Exonuclease V subunit alpha</fullName>
    </submittedName>
</protein>
<dbReference type="Gene3D" id="3.40.50.300">
    <property type="entry name" value="P-loop containing nucleotide triphosphate hydrolases"/>
    <property type="match status" value="3"/>
</dbReference>
<proteinExistence type="inferred from homology"/>
<keyword evidence="6" id="KW-0175">Coiled coil</keyword>
<keyword evidence="5" id="KW-0067">ATP-binding</keyword>
<dbReference type="InterPro" id="IPR041677">
    <property type="entry name" value="DNA2/NAM7_AAA_11"/>
</dbReference>
<dbReference type="SUPFAM" id="SSF52540">
    <property type="entry name" value="P-loop containing nucleoside triphosphate hydrolases"/>
    <property type="match status" value="1"/>
</dbReference>
<evidence type="ECO:0000259" key="8">
    <source>
        <dbReference type="Pfam" id="PF13086"/>
    </source>
</evidence>
<keyword evidence="3" id="KW-0378">Hydrolase</keyword>
<dbReference type="InterPro" id="IPR047187">
    <property type="entry name" value="SF1_C_Upf1"/>
</dbReference>
<accession>A0A6N2YRI9</accession>